<dbReference type="PROSITE" id="PS00072">
    <property type="entry name" value="ACYL_COA_DH_1"/>
    <property type="match status" value="1"/>
</dbReference>
<dbReference type="FunFam" id="2.40.110.10:FF:000011">
    <property type="entry name" value="Acyl-CoA dehydrogenase FadE34"/>
    <property type="match status" value="1"/>
</dbReference>
<keyword evidence="4" id="KW-0560">Oxidoreductase</keyword>
<comment type="cofactor">
    <cofactor evidence="1">
        <name>FAD</name>
        <dbReference type="ChEBI" id="CHEBI:57692"/>
    </cofactor>
</comment>
<keyword evidence="2" id="KW-0285">Flavoprotein</keyword>
<evidence type="ECO:0000256" key="1">
    <source>
        <dbReference type="ARBA" id="ARBA00001974"/>
    </source>
</evidence>
<dbReference type="InterPro" id="IPR006091">
    <property type="entry name" value="Acyl-CoA_Oxase/DH_mid-dom"/>
</dbReference>
<reference evidence="7 8" key="1">
    <citation type="submission" date="2018-08" db="EMBL/GenBank/DDBJ databases">
        <title>Lysinibacillus sp. YLB-03 draft genome sequence.</title>
        <authorList>
            <person name="Yu L."/>
        </authorList>
    </citation>
    <scope>NUCLEOTIDE SEQUENCE [LARGE SCALE GENOMIC DNA]</scope>
    <source>
        <strain evidence="7 8">YLB-03</strain>
    </source>
</reference>
<keyword evidence="8" id="KW-1185">Reference proteome</keyword>
<dbReference type="PANTHER" id="PTHR43292">
    <property type="entry name" value="ACYL-COA DEHYDROGENASE"/>
    <property type="match status" value="1"/>
</dbReference>
<dbReference type="GO" id="GO:0050660">
    <property type="term" value="F:flavin adenine dinucleotide binding"/>
    <property type="evidence" value="ECO:0007669"/>
    <property type="project" value="InterPro"/>
</dbReference>
<dbReference type="Proteomes" id="UP000265692">
    <property type="component" value="Unassembled WGS sequence"/>
</dbReference>
<dbReference type="SUPFAM" id="SSF56645">
    <property type="entry name" value="Acyl-CoA dehydrogenase NM domain-like"/>
    <property type="match status" value="1"/>
</dbReference>
<dbReference type="InterPro" id="IPR052161">
    <property type="entry name" value="Mycobact_Acyl-CoA_DH"/>
</dbReference>
<keyword evidence="3" id="KW-0274">FAD</keyword>
<comment type="caution">
    <text evidence="7">The sequence shown here is derived from an EMBL/GenBank/DDBJ whole genome shotgun (WGS) entry which is preliminary data.</text>
</comment>
<evidence type="ECO:0000259" key="5">
    <source>
        <dbReference type="Pfam" id="PF02770"/>
    </source>
</evidence>
<dbReference type="Pfam" id="PF02770">
    <property type="entry name" value="Acyl-CoA_dh_M"/>
    <property type="match status" value="1"/>
</dbReference>
<proteinExistence type="predicted"/>
<evidence type="ECO:0000313" key="7">
    <source>
        <dbReference type="EMBL" id="RHW38399.1"/>
    </source>
</evidence>
<dbReference type="Gene3D" id="1.20.140.10">
    <property type="entry name" value="Butyryl-CoA Dehydrogenase, subunit A, domain 3"/>
    <property type="match status" value="1"/>
</dbReference>
<feature type="domain" description="Acyl-CoA oxidase/dehydrogenase middle" evidence="5">
    <location>
        <begin position="127"/>
        <end position="223"/>
    </location>
</feature>
<dbReference type="RefSeq" id="WP_118875433.1">
    <property type="nucleotide sequence ID" value="NZ_QWEI01000002.1"/>
</dbReference>
<dbReference type="InterPro" id="IPR013786">
    <property type="entry name" value="AcylCoA_DH/ox_N"/>
</dbReference>
<feature type="domain" description="Acyl-CoA dehydrogenase/oxidase N-terminal" evidence="6">
    <location>
        <begin position="9"/>
        <end position="122"/>
    </location>
</feature>
<accession>A0A396SQG6</accession>
<dbReference type="GO" id="GO:0003995">
    <property type="term" value="F:acyl-CoA dehydrogenase activity"/>
    <property type="evidence" value="ECO:0007669"/>
    <property type="project" value="InterPro"/>
</dbReference>
<evidence type="ECO:0000313" key="8">
    <source>
        <dbReference type="Proteomes" id="UP000265692"/>
    </source>
</evidence>
<dbReference type="GO" id="GO:0005886">
    <property type="term" value="C:plasma membrane"/>
    <property type="evidence" value="ECO:0007669"/>
    <property type="project" value="TreeGrafter"/>
</dbReference>
<dbReference type="InterPro" id="IPR006089">
    <property type="entry name" value="Acyl-CoA_DH_CS"/>
</dbReference>
<sequence length="381" mass="42103">MKLPAVHFTQRQHEFRFEVRQFLKEKCAEGKFHTKCDSWLSGSNPDFSKLVGEKGWIGLTWPKKYGGAERSSLDRYILTEEFLAAGAPVAAHWIADRQTGPLLLRFGTEEQRQFFLPKIAAGTCYFAIGLSEPNSGSDLASVTTKAEKVEGGWIVNGAKTWTSNAHDAHYMITLVRTDPFDGVKKHNGLSQLIIDLHAEGVTISPINYMTGQPHFNDVYFENVFVPDEMVVGELGNGWKQGLAELAFERSGPERILSTLPLLVELIEELKKQNNVIALEEAAKLVAQLWSLRNLSIGVARVLEEGGEVAIPAALVKSIGTKFEQSIPEITRLLVDTYPRLEAKQKLDRLMAESLLHSPGFTIRGGTSEILYGIVAKGVVAG</sequence>
<protein>
    <submittedName>
        <fullName evidence="7">Acyl-CoA dehydrogenase</fullName>
    </submittedName>
</protein>
<evidence type="ECO:0000259" key="6">
    <source>
        <dbReference type="Pfam" id="PF02771"/>
    </source>
</evidence>
<name>A0A396SQG6_9BACL</name>
<dbReference type="Gene3D" id="2.40.110.10">
    <property type="entry name" value="Butyryl-CoA Dehydrogenase, subunit A, domain 2"/>
    <property type="match status" value="1"/>
</dbReference>
<dbReference type="Gene3D" id="1.10.540.10">
    <property type="entry name" value="Acyl-CoA dehydrogenase/oxidase, N-terminal domain"/>
    <property type="match status" value="1"/>
</dbReference>
<dbReference type="AlphaFoldDB" id="A0A396SQG6"/>
<organism evidence="7 8">
    <name type="scientific">Ureibacillus yapensis</name>
    <dbReference type="NCBI Taxonomy" id="2304605"/>
    <lineage>
        <taxon>Bacteria</taxon>
        <taxon>Bacillati</taxon>
        <taxon>Bacillota</taxon>
        <taxon>Bacilli</taxon>
        <taxon>Bacillales</taxon>
        <taxon>Caryophanaceae</taxon>
        <taxon>Ureibacillus</taxon>
    </lineage>
</organism>
<dbReference type="InterPro" id="IPR037069">
    <property type="entry name" value="AcylCoA_DH/ox_N_sf"/>
</dbReference>
<evidence type="ECO:0000256" key="2">
    <source>
        <dbReference type="ARBA" id="ARBA00022630"/>
    </source>
</evidence>
<dbReference type="OrthoDB" id="2431337at2"/>
<dbReference type="InterPro" id="IPR046373">
    <property type="entry name" value="Acyl-CoA_Oxase/DH_mid-dom_sf"/>
</dbReference>
<dbReference type="EMBL" id="QWEI01000002">
    <property type="protein sequence ID" value="RHW38399.1"/>
    <property type="molecule type" value="Genomic_DNA"/>
</dbReference>
<dbReference type="Pfam" id="PF02771">
    <property type="entry name" value="Acyl-CoA_dh_N"/>
    <property type="match status" value="1"/>
</dbReference>
<evidence type="ECO:0000256" key="3">
    <source>
        <dbReference type="ARBA" id="ARBA00022827"/>
    </source>
</evidence>
<evidence type="ECO:0000256" key="4">
    <source>
        <dbReference type="ARBA" id="ARBA00023002"/>
    </source>
</evidence>
<dbReference type="PANTHER" id="PTHR43292:SF4">
    <property type="entry name" value="ACYL-COA DEHYDROGENASE FADE34"/>
    <property type="match status" value="1"/>
</dbReference>
<dbReference type="InterPro" id="IPR009100">
    <property type="entry name" value="AcylCoA_DH/oxidase_NM_dom_sf"/>
</dbReference>
<gene>
    <name evidence="7" type="ORF">D1B33_05815</name>
</gene>